<evidence type="ECO:0000256" key="5">
    <source>
        <dbReference type="SAM" id="SignalP"/>
    </source>
</evidence>
<protein>
    <submittedName>
        <fullName evidence="7">(pine wood nematode) hypothetical protein</fullName>
    </submittedName>
    <submittedName>
        <fullName evidence="10">Peptidase A1 domain-containing protein</fullName>
    </submittedName>
</protein>
<dbReference type="PRINTS" id="PR00792">
    <property type="entry name" value="PEPSIN"/>
</dbReference>
<evidence type="ECO:0000256" key="3">
    <source>
        <dbReference type="PIRSR" id="PIRSR601461-2"/>
    </source>
</evidence>
<evidence type="ECO:0000313" key="10">
    <source>
        <dbReference type="WBParaSite" id="BXY_0547500.1"/>
    </source>
</evidence>
<feature type="disulfide bond" evidence="3">
    <location>
        <begin position="85"/>
        <end position="95"/>
    </location>
</feature>
<accession>A0A1I7RXK8</accession>
<dbReference type="CDD" id="cd05471">
    <property type="entry name" value="pepsin_like"/>
    <property type="match status" value="1"/>
</dbReference>
<feature type="active site" evidence="2">
    <location>
        <position position="259"/>
    </location>
</feature>
<keyword evidence="3" id="KW-1015">Disulfide bond</keyword>
<dbReference type="InterPro" id="IPR034164">
    <property type="entry name" value="Pepsin-like_dom"/>
</dbReference>
<dbReference type="Gene3D" id="2.40.70.10">
    <property type="entry name" value="Acid Proteases"/>
    <property type="match status" value="2"/>
</dbReference>
<evidence type="ECO:0000256" key="2">
    <source>
        <dbReference type="PIRSR" id="PIRSR601461-1"/>
    </source>
</evidence>
<reference evidence="7" key="2">
    <citation type="submission" date="2020-09" db="EMBL/GenBank/DDBJ databases">
        <authorList>
            <person name="Kikuchi T."/>
        </authorList>
    </citation>
    <scope>NUCLEOTIDE SEQUENCE</scope>
    <source>
        <strain evidence="7">Ka4C1</strain>
    </source>
</reference>
<dbReference type="InterPro" id="IPR001461">
    <property type="entry name" value="Aspartic_peptidase_A1"/>
</dbReference>
<evidence type="ECO:0000313" key="8">
    <source>
        <dbReference type="Proteomes" id="UP000095284"/>
    </source>
</evidence>
<dbReference type="Pfam" id="PF00026">
    <property type="entry name" value="Asp"/>
    <property type="match status" value="1"/>
</dbReference>
<gene>
    <name evidence="7" type="ORF">BXYJ_LOCUS13158</name>
</gene>
<feature type="active site" evidence="2">
    <location>
        <position position="72"/>
    </location>
</feature>
<name>A0A1I7RXK8_BURXY</name>
<evidence type="ECO:0000313" key="7">
    <source>
        <dbReference type="EMBL" id="CAD5233067.1"/>
    </source>
</evidence>
<evidence type="ECO:0000256" key="4">
    <source>
        <dbReference type="RuleBase" id="RU000454"/>
    </source>
</evidence>
<dbReference type="InterPro" id="IPR021109">
    <property type="entry name" value="Peptidase_aspartic_dom_sf"/>
</dbReference>
<dbReference type="OrthoDB" id="5839471at2759"/>
<dbReference type="GO" id="GO:0006508">
    <property type="term" value="P:proteolysis"/>
    <property type="evidence" value="ECO:0007669"/>
    <property type="project" value="UniProtKB-KW"/>
</dbReference>
<reference evidence="10" key="1">
    <citation type="submission" date="2016-11" db="UniProtKB">
        <authorList>
            <consortium name="WormBaseParasite"/>
        </authorList>
    </citation>
    <scope>IDENTIFICATION</scope>
</reference>
<organism evidence="8 10">
    <name type="scientific">Bursaphelenchus xylophilus</name>
    <name type="common">Pinewood nematode worm</name>
    <name type="synonym">Aphelenchoides xylophilus</name>
    <dbReference type="NCBI Taxonomy" id="6326"/>
    <lineage>
        <taxon>Eukaryota</taxon>
        <taxon>Metazoa</taxon>
        <taxon>Ecdysozoa</taxon>
        <taxon>Nematoda</taxon>
        <taxon>Chromadorea</taxon>
        <taxon>Rhabditida</taxon>
        <taxon>Tylenchina</taxon>
        <taxon>Tylenchomorpha</taxon>
        <taxon>Aphelenchoidea</taxon>
        <taxon>Aphelenchoididae</taxon>
        <taxon>Bursaphelenchus</taxon>
    </lineage>
</organism>
<dbReference type="SUPFAM" id="SSF50630">
    <property type="entry name" value="Acid proteases"/>
    <property type="match status" value="1"/>
</dbReference>
<dbReference type="WBParaSite" id="BXY_0547500.1">
    <property type="protein sequence ID" value="BXY_0547500.1"/>
    <property type="gene ID" value="BXY_0547500"/>
</dbReference>
<dbReference type="PROSITE" id="PS00141">
    <property type="entry name" value="ASP_PROTEASE"/>
    <property type="match status" value="1"/>
</dbReference>
<dbReference type="GO" id="GO:0005764">
    <property type="term" value="C:lysosome"/>
    <property type="evidence" value="ECO:0007669"/>
    <property type="project" value="TreeGrafter"/>
</dbReference>
<dbReference type="InterPro" id="IPR001969">
    <property type="entry name" value="Aspartic_peptidase_AS"/>
</dbReference>
<dbReference type="AlphaFoldDB" id="A0A1I7RXK8"/>
<keyword evidence="5" id="KW-0732">Signal</keyword>
<proteinExistence type="inferred from homology"/>
<evidence type="ECO:0000256" key="1">
    <source>
        <dbReference type="ARBA" id="ARBA00007447"/>
    </source>
</evidence>
<comment type="similarity">
    <text evidence="1 4">Belongs to the peptidase A1 family.</text>
</comment>
<dbReference type="eggNOG" id="KOG1339">
    <property type="taxonomic scope" value="Eukaryota"/>
</dbReference>
<dbReference type="Proteomes" id="UP000659654">
    <property type="component" value="Unassembled WGS sequence"/>
</dbReference>
<feature type="signal peptide" evidence="5">
    <location>
        <begin position="1"/>
        <end position="22"/>
    </location>
</feature>
<sequence>MTRKIVGVVCLILALLNAWTHGKSFSIGMSKKVTNKTSVLYDVYGQQLNNKNDLEYFGKITIGGQEFKVVFDTGSDILWVPKDGCFSNGPYCTRCPYTGTYNPQNSPDSENTGESFRIEYATGSATGVYYKDVFTFGGKDQEKLKFKEKVKFGAGEEMHFTDDGILGLAFPRDRGATNIFEQAIKEGIMDEPIFTVYMKKCNGDCEDGGLITFGDHDKNHCCNVKVWADIVPNQIHWKFKMDRIRIDDKELTPAYGVTDTGTSSIFAPRDDFVKILKKVKVTKSGTGYLVKCNAKFTLHITVNGKVLHIPANQMLRNVGDKNMCQFMLASADFDFWLLGDPFIRQYCQVHDFEKRRVGFAPVRELAGLE</sequence>
<dbReference type="Proteomes" id="UP000095284">
    <property type="component" value="Unplaced"/>
</dbReference>
<feature type="chain" id="PRO_5035359575" evidence="5">
    <location>
        <begin position="23"/>
        <end position="369"/>
    </location>
</feature>
<dbReference type="SMR" id="A0A1I7RXK8"/>
<dbReference type="Proteomes" id="UP000582659">
    <property type="component" value="Unassembled WGS sequence"/>
</dbReference>
<evidence type="ECO:0000313" key="9">
    <source>
        <dbReference type="Proteomes" id="UP000659654"/>
    </source>
</evidence>
<dbReference type="GO" id="GO:0004190">
    <property type="term" value="F:aspartic-type endopeptidase activity"/>
    <property type="evidence" value="ECO:0007669"/>
    <property type="project" value="UniProtKB-KW"/>
</dbReference>
<dbReference type="InterPro" id="IPR033121">
    <property type="entry name" value="PEPTIDASE_A1"/>
</dbReference>
<keyword evidence="9" id="KW-1185">Reference proteome</keyword>
<dbReference type="PANTHER" id="PTHR47966">
    <property type="entry name" value="BETA-SITE APP-CLEAVING ENZYME, ISOFORM A-RELATED"/>
    <property type="match status" value="1"/>
</dbReference>
<dbReference type="PANTHER" id="PTHR47966:SF45">
    <property type="entry name" value="PEPTIDASE A1 DOMAIN-CONTAINING PROTEIN"/>
    <property type="match status" value="1"/>
</dbReference>
<keyword evidence="4" id="KW-0064">Aspartyl protease</keyword>
<keyword evidence="4" id="KW-0645">Protease</keyword>
<dbReference type="EMBL" id="CAJFDI010000005">
    <property type="protein sequence ID" value="CAD5233067.1"/>
    <property type="molecule type" value="Genomic_DNA"/>
</dbReference>
<dbReference type="PROSITE" id="PS51767">
    <property type="entry name" value="PEPTIDASE_A1"/>
    <property type="match status" value="1"/>
</dbReference>
<evidence type="ECO:0000259" key="6">
    <source>
        <dbReference type="PROSITE" id="PS51767"/>
    </source>
</evidence>
<keyword evidence="4" id="KW-0378">Hydrolase</keyword>
<feature type="domain" description="Peptidase A1" evidence="6">
    <location>
        <begin position="56"/>
        <end position="360"/>
    </location>
</feature>
<dbReference type="EMBL" id="CAJFCV020000005">
    <property type="protein sequence ID" value="CAG9126529.1"/>
    <property type="molecule type" value="Genomic_DNA"/>
</dbReference>